<accession>A0ABQ5I5M9</accession>
<evidence type="ECO:0000256" key="5">
    <source>
        <dbReference type="SAM" id="MobiDB-lite"/>
    </source>
</evidence>
<dbReference type="PANTHER" id="PTHR42648">
    <property type="entry name" value="TRANSPOSASE, PUTATIVE-RELATED"/>
    <property type="match status" value="1"/>
</dbReference>
<keyword evidence="8" id="KW-1185">Reference proteome</keyword>
<dbReference type="InterPro" id="IPR036397">
    <property type="entry name" value="RNaseH_sf"/>
</dbReference>
<keyword evidence="4" id="KW-0863">Zinc-finger</keyword>
<evidence type="ECO:0000256" key="3">
    <source>
        <dbReference type="ARBA" id="ARBA00022801"/>
    </source>
</evidence>
<feature type="compositionally biased region" description="Low complexity" evidence="5">
    <location>
        <begin position="422"/>
        <end position="439"/>
    </location>
</feature>
<dbReference type="InterPro" id="IPR036875">
    <property type="entry name" value="Znf_CCHC_sf"/>
</dbReference>
<dbReference type="PANTHER" id="PTHR42648:SF18">
    <property type="entry name" value="RETROTRANSPOSON, UNCLASSIFIED-LIKE PROTEIN"/>
    <property type="match status" value="1"/>
</dbReference>
<organism evidence="7 8">
    <name type="scientific">Tanacetum coccineum</name>
    <dbReference type="NCBI Taxonomy" id="301880"/>
    <lineage>
        <taxon>Eukaryota</taxon>
        <taxon>Viridiplantae</taxon>
        <taxon>Streptophyta</taxon>
        <taxon>Embryophyta</taxon>
        <taxon>Tracheophyta</taxon>
        <taxon>Spermatophyta</taxon>
        <taxon>Magnoliopsida</taxon>
        <taxon>eudicotyledons</taxon>
        <taxon>Gunneridae</taxon>
        <taxon>Pentapetalae</taxon>
        <taxon>asterids</taxon>
        <taxon>campanulids</taxon>
        <taxon>Asterales</taxon>
        <taxon>Asteraceae</taxon>
        <taxon>Asteroideae</taxon>
        <taxon>Anthemideae</taxon>
        <taxon>Anthemidinae</taxon>
        <taxon>Tanacetum</taxon>
    </lineage>
</organism>
<protein>
    <submittedName>
        <fullName evidence="7">Retrovirus-related pol polyprotein from transposon TNT 1-94</fullName>
    </submittedName>
</protein>
<dbReference type="Pfam" id="PF07727">
    <property type="entry name" value="RVT_2"/>
    <property type="match status" value="1"/>
</dbReference>
<dbReference type="Pfam" id="PF00098">
    <property type="entry name" value="zf-CCHC"/>
    <property type="match status" value="1"/>
</dbReference>
<keyword evidence="1" id="KW-0645">Protease</keyword>
<comment type="caution">
    <text evidence="7">The sequence shown here is derived from an EMBL/GenBank/DDBJ whole genome shotgun (WGS) entry which is preliminary data.</text>
</comment>
<dbReference type="InterPro" id="IPR012337">
    <property type="entry name" value="RNaseH-like_sf"/>
</dbReference>
<proteinExistence type="predicted"/>
<dbReference type="Pfam" id="PF22936">
    <property type="entry name" value="Pol_BBD"/>
    <property type="match status" value="1"/>
</dbReference>
<evidence type="ECO:0000313" key="7">
    <source>
        <dbReference type="EMBL" id="GJT94965.1"/>
    </source>
</evidence>
<feature type="domain" description="CCHC-type" evidence="6">
    <location>
        <begin position="832"/>
        <end position="847"/>
    </location>
</feature>
<dbReference type="SUPFAM" id="SSF57756">
    <property type="entry name" value="Retrovirus zinc finger-like domains"/>
    <property type="match status" value="2"/>
</dbReference>
<dbReference type="Proteomes" id="UP001151760">
    <property type="component" value="Unassembled WGS sequence"/>
</dbReference>
<evidence type="ECO:0000259" key="6">
    <source>
        <dbReference type="PROSITE" id="PS50158"/>
    </source>
</evidence>
<dbReference type="InterPro" id="IPR013103">
    <property type="entry name" value="RVT_2"/>
</dbReference>
<feature type="non-terminal residue" evidence="7">
    <location>
        <position position="1"/>
    </location>
</feature>
<gene>
    <name evidence="7" type="ORF">Tco_1090483</name>
</gene>
<dbReference type="SMART" id="SM00343">
    <property type="entry name" value="ZnF_C2HC"/>
    <property type="match status" value="4"/>
</dbReference>
<keyword evidence="3" id="KW-0378">Hydrolase</keyword>
<sequence>AKEADESLAKYKALEFEIERLLRAVVSQDIMSIVQHPTVLQAQLGDLKGKCKDTPCVSDTLDPLSQKLENKNVELEFKVIQICLWCVDSGCSKHMTRNLKLLINIVWKFLGTVRFGNDHVAAILGYSDLQFRGRFQKKHLFRQNLEGVDLLKGNRTTNLYTINLYEMASASPICLMAHATSTKYWLWHQRLSHLNFDTINDLAKNDLVTDILKFKYHKEHLYPLCEQEKSKKASHLPKPVPNSKQRLHLLHMGLCGPIRVESINGKRYVLVIVDDYSRYTRVHYLISKDEAPEGIKTFLKKITVLLQAPVIMQNGVVERRNRTLVEAARTMLIFSRAPLFLWAEAIATAVYNQRTKKLMETMNVIFDELSAMAFKQRSSKPGLQSMNSGQISSGLDLTYAPGQPSAVTRTAPADQAPQVLQNPTASTTIANTAPTPTNSSSQATNIPNTSQDVDELETQQQHHDEENTVIRNKTRLVVRGYRQEKGIDFEESFTPVARMEAIRIFLAYAAHKSFTVFQMDVKTAFLHGTLKEDVYVCQPEGFIDDDHPSHVYKLKKALYGLKLSILTRSAACIAEFADALPSSSPPPENAESLKDNIRETMTTVNQGMSVEEIERVVAQRVANAIEAIAIYETKTNMARKSISQTEQQECKLAENANNKRKWEGNHNGQCTVKGKNCKKVGHMTRECRNPTAARNQRTHTCYKCGSLRHFKSKCPIVKFQKRVDKKISTLSERQAENKRKLNNTSKNNQNQQQPNKRQNTGKAYAAGHGEKKYYGGSKPLCPKCNYHHDGPCPPKCHRCNIVGHLVRNCRRPTNDNTTNNQRGTGTSQKVNCYECGNQGHYKRDCPERKNQSHKNQIGGTRAHGVVHTLRGGETDQNPNNIKDEIEA</sequence>
<dbReference type="Gene3D" id="4.10.60.10">
    <property type="entry name" value="Zinc finger, CCHC-type"/>
    <property type="match status" value="2"/>
</dbReference>
<dbReference type="SUPFAM" id="SSF53098">
    <property type="entry name" value="Ribonuclease H-like"/>
    <property type="match status" value="1"/>
</dbReference>
<evidence type="ECO:0000256" key="4">
    <source>
        <dbReference type="PROSITE-ProRule" id="PRU00047"/>
    </source>
</evidence>
<dbReference type="Gene3D" id="3.30.420.10">
    <property type="entry name" value="Ribonuclease H-like superfamily/Ribonuclease H"/>
    <property type="match status" value="1"/>
</dbReference>
<evidence type="ECO:0000256" key="1">
    <source>
        <dbReference type="ARBA" id="ARBA00022670"/>
    </source>
</evidence>
<evidence type="ECO:0000313" key="8">
    <source>
        <dbReference type="Proteomes" id="UP001151760"/>
    </source>
</evidence>
<dbReference type="Pfam" id="PF13976">
    <property type="entry name" value="gag_pre-integrs"/>
    <property type="match status" value="1"/>
</dbReference>
<feature type="domain" description="CCHC-type" evidence="6">
    <location>
        <begin position="701"/>
        <end position="715"/>
    </location>
</feature>
<evidence type="ECO:0000256" key="2">
    <source>
        <dbReference type="ARBA" id="ARBA00022723"/>
    </source>
</evidence>
<dbReference type="EMBL" id="BQNB010020344">
    <property type="protein sequence ID" value="GJT94965.1"/>
    <property type="molecule type" value="Genomic_DNA"/>
</dbReference>
<keyword evidence="4" id="KW-0862">Zinc</keyword>
<dbReference type="PROSITE" id="PS50158">
    <property type="entry name" value="ZF_CCHC"/>
    <property type="match status" value="2"/>
</dbReference>
<dbReference type="InterPro" id="IPR039537">
    <property type="entry name" value="Retrotran_Ty1/copia-like"/>
</dbReference>
<keyword evidence="2" id="KW-0479">Metal-binding</keyword>
<feature type="region of interest" description="Disordered" evidence="5">
    <location>
        <begin position="730"/>
        <end position="764"/>
    </location>
</feature>
<feature type="compositionally biased region" description="Polar residues" evidence="5">
    <location>
        <begin position="440"/>
        <end position="451"/>
    </location>
</feature>
<reference evidence="7" key="1">
    <citation type="journal article" date="2022" name="Int. J. Mol. Sci.">
        <title>Draft Genome of Tanacetum Coccineum: Genomic Comparison of Closely Related Tanacetum-Family Plants.</title>
        <authorList>
            <person name="Yamashiro T."/>
            <person name="Shiraishi A."/>
            <person name="Nakayama K."/>
            <person name="Satake H."/>
        </authorList>
    </citation>
    <scope>NUCLEOTIDE SEQUENCE</scope>
</reference>
<dbReference type="InterPro" id="IPR054722">
    <property type="entry name" value="PolX-like_BBD"/>
</dbReference>
<feature type="region of interest" description="Disordered" evidence="5">
    <location>
        <begin position="846"/>
        <end position="887"/>
    </location>
</feature>
<feature type="region of interest" description="Disordered" evidence="5">
    <location>
        <begin position="394"/>
        <end position="467"/>
    </location>
</feature>
<feature type="compositionally biased region" description="Basic and acidic residues" evidence="5">
    <location>
        <begin position="730"/>
        <end position="739"/>
    </location>
</feature>
<dbReference type="InterPro" id="IPR025724">
    <property type="entry name" value="GAG-pre-integrase_dom"/>
</dbReference>
<dbReference type="InterPro" id="IPR001878">
    <property type="entry name" value="Znf_CCHC"/>
</dbReference>
<reference evidence="7" key="2">
    <citation type="submission" date="2022-01" db="EMBL/GenBank/DDBJ databases">
        <authorList>
            <person name="Yamashiro T."/>
            <person name="Shiraishi A."/>
            <person name="Satake H."/>
            <person name="Nakayama K."/>
        </authorList>
    </citation>
    <scope>NUCLEOTIDE SEQUENCE</scope>
</reference>
<name>A0ABQ5I5M9_9ASTR</name>
<feature type="compositionally biased region" description="Low complexity" evidence="5">
    <location>
        <begin position="742"/>
        <end position="758"/>
    </location>
</feature>